<evidence type="ECO:0000313" key="2">
    <source>
        <dbReference type="EMBL" id="MCL6683993.1"/>
    </source>
</evidence>
<gene>
    <name evidence="2" type="ORF">LZ536_08800</name>
</gene>
<dbReference type="EMBL" id="JAMGBD010000001">
    <property type="protein sequence ID" value="MCL6683993.1"/>
    <property type="molecule type" value="Genomic_DNA"/>
</dbReference>
<keyword evidence="1" id="KW-1133">Transmembrane helix</keyword>
<comment type="caution">
    <text evidence="2">The sequence shown here is derived from an EMBL/GenBank/DDBJ whole genome shotgun (WGS) entry which is preliminary data.</text>
</comment>
<protein>
    <submittedName>
        <fullName evidence="2">DUF983 domain-containing protein</fullName>
    </submittedName>
</protein>
<evidence type="ECO:0000256" key="1">
    <source>
        <dbReference type="SAM" id="Phobius"/>
    </source>
</evidence>
<dbReference type="RefSeq" id="WP_249848181.1">
    <property type="nucleotide sequence ID" value="NZ_JAMGBD010000001.1"/>
</dbReference>
<keyword evidence="1" id="KW-0472">Membrane</keyword>
<feature type="transmembrane region" description="Helical" evidence="1">
    <location>
        <begin position="74"/>
        <end position="92"/>
    </location>
</feature>
<dbReference type="Pfam" id="PF06170">
    <property type="entry name" value="DUF983"/>
    <property type="match status" value="1"/>
</dbReference>
<evidence type="ECO:0000313" key="3">
    <source>
        <dbReference type="Proteomes" id="UP001165363"/>
    </source>
</evidence>
<organism evidence="2 3">
    <name type="scientific">Sphingomonas alba</name>
    <dbReference type="NCBI Taxonomy" id="2908208"/>
    <lineage>
        <taxon>Bacteria</taxon>
        <taxon>Pseudomonadati</taxon>
        <taxon>Pseudomonadota</taxon>
        <taxon>Alphaproteobacteria</taxon>
        <taxon>Sphingomonadales</taxon>
        <taxon>Sphingomonadaceae</taxon>
        <taxon>Sphingomonas</taxon>
    </lineage>
</organism>
<feature type="transmembrane region" description="Helical" evidence="1">
    <location>
        <begin position="48"/>
        <end position="68"/>
    </location>
</feature>
<proteinExistence type="predicted"/>
<dbReference type="Proteomes" id="UP001165363">
    <property type="component" value="Unassembled WGS sequence"/>
</dbReference>
<dbReference type="InterPro" id="IPR009325">
    <property type="entry name" value="DUF983"/>
</dbReference>
<name>A0ABT0RMY6_9SPHN</name>
<keyword evidence="3" id="KW-1185">Reference proteome</keyword>
<accession>A0ABT0RMY6</accession>
<sequence length="114" mass="11915">MSRLTAALEGACPRCGERTLFNGAAAFAPKCSGCGLDFAGFNVGDGPAAFLILIVGAILTASAITVELSFEPPWWVHLVWIPIGAALTLGGLRVAKALLLAREYETGAQEGRRL</sequence>
<keyword evidence="1" id="KW-0812">Transmembrane</keyword>
<reference evidence="2" key="1">
    <citation type="submission" date="2022-05" db="EMBL/GenBank/DDBJ databases">
        <authorList>
            <person name="Jo J.-H."/>
            <person name="Im W.-T."/>
        </authorList>
    </citation>
    <scope>NUCLEOTIDE SEQUENCE</scope>
    <source>
        <strain evidence="2">SE158</strain>
    </source>
</reference>